<comment type="caution">
    <text evidence="1">The sequence shown here is derived from an EMBL/GenBank/DDBJ whole genome shotgun (WGS) entry which is preliminary data.</text>
</comment>
<protein>
    <submittedName>
        <fullName evidence="1">Uncharacterized protein</fullName>
    </submittedName>
</protein>
<evidence type="ECO:0000313" key="2">
    <source>
        <dbReference type="Proteomes" id="UP000218172"/>
    </source>
</evidence>
<organism evidence="1 2">
    <name type="scientific">SAR86 cluster bacterium</name>
    <dbReference type="NCBI Taxonomy" id="2030880"/>
    <lineage>
        <taxon>Bacteria</taxon>
        <taxon>Pseudomonadati</taxon>
        <taxon>Pseudomonadota</taxon>
        <taxon>Gammaproteobacteria</taxon>
        <taxon>SAR86 cluster</taxon>
    </lineage>
</organism>
<gene>
    <name evidence="1" type="ORF">COC19_05670</name>
</gene>
<dbReference type="AlphaFoldDB" id="A0A2A4ML47"/>
<proteinExistence type="predicted"/>
<reference evidence="2" key="1">
    <citation type="submission" date="2017-08" db="EMBL/GenBank/DDBJ databases">
        <title>A dynamic microbial community with high functional redundancy inhabits the cold, oxic subseafloor aquifer.</title>
        <authorList>
            <person name="Tully B.J."/>
            <person name="Wheat C.G."/>
            <person name="Glazer B.T."/>
            <person name="Huber J.A."/>
        </authorList>
    </citation>
    <scope>NUCLEOTIDE SEQUENCE [LARGE SCALE GENOMIC DNA]</scope>
</reference>
<evidence type="ECO:0000313" key="1">
    <source>
        <dbReference type="EMBL" id="PCH60612.1"/>
    </source>
</evidence>
<dbReference type="Proteomes" id="UP000218172">
    <property type="component" value="Unassembled WGS sequence"/>
</dbReference>
<accession>A0A2A4ML47</accession>
<name>A0A2A4ML47_9GAMM</name>
<dbReference type="EMBL" id="NVQR01000086">
    <property type="protein sequence ID" value="PCH60612.1"/>
    <property type="molecule type" value="Genomic_DNA"/>
</dbReference>
<sequence length="236" mass="25213">MSIQASTYTNTVTTAAYTQTATKLTAENVAETLSRSTDTANRDVTFSQQGRALASSDSVYSMSTAGGTKSLDLSTFFSPPELDGVISLELAAQNLLLPSAANVKALQAHISSIFPGFLSANGIAEAPAYMRFDDAGQLVLPADYAYAEELKSALKDNPAMARELQTVNALASHVAAIQESEPFREEAAGAANQTELDAIIKKYSYLFNDNRTYPEIALLFTKDGTMSITADNEPMV</sequence>